<dbReference type="EMBL" id="JACHOA010000010">
    <property type="protein sequence ID" value="MBB4615650.1"/>
    <property type="molecule type" value="Genomic_DNA"/>
</dbReference>
<protein>
    <submittedName>
        <fullName evidence="2">Tfp pilus assembly protein PilF</fullName>
    </submittedName>
</protein>
<sequence length="203" mass="21714">MEHTHIRLVALAPLALALTGCGVMKKLGLMHGPRAAKVQTALANTDSLTQIGRSQLDASNPGLAAKSFEQALATGERPAPALNGLGVAYARIGRADLAARYFQMAAEADPDNESYRANLAMLYQSTQMARLRSSQLQAAMAEAAKPADYAVPTAKEDGRIVRLSPLEVKIVIPPLEAQSPGAKSFVRIDLDKTSPRRKRVAEK</sequence>
<comment type="caution">
    <text evidence="2">The sequence shown here is derived from an EMBL/GenBank/DDBJ whole genome shotgun (WGS) entry which is preliminary data.</text>
</comment>
<name>A0A7W7EXS4_9SPHN</name>
<dbReference type="Proteomes" id="UP000538566">
    <property type="component" value="Unassembled WGS sequence"/>
</dbReference>
<organism evidence="2 3">
    <name type="scientific">Novosphingobium taihuense</name>
    <dbReference type="NCBI Taxonomy" id="260085"/>
    <lineage>
        <taxon>Bacteria</taxon>
        <taxon>Pseudomonadati</taxon>
        <taxon>Pseudomonadota</taxon>
        <taxon>Alphaproteobacteria</taxon>
        <taxon>Sphingomonadales</taxon>
        <taxon>Sphingomonadaceae</taxon>
        <taxon>Novosphingobium</taxon>
    </lineage>
</organism>
<dbReference type="SUPFAM" id="SSF48452">
    <property type="entry name" value="TPR-like"/>
    <property type="match status" value="1"/>
</dbReference>
<evidence type="ECO:0000256" key="1">
    <source>
        <dbReference type="PROSITE-ProRule" id="PRU00339"/>
    </source>
</evidence>
<dbReference type="AlphaFoldDB" id="A0A7W7EXS4"/>
<keyword evidence="1" id="KW-0802">TPR repeat</keyword>
<dbReference type="RefSeq" id="WP_158637809.1">
    <property type="nucleotide sequence ID" value="NZ_VLKJ01000017.1"/>
</dbReference>
<dbReference type="InterPro" id="IPR019734">
    <property type="entry name" value="TPR_rpt"/>
</dbReference>
<dbReference type="InterPro" id="IPR011990">
    <property type="entry name" value="TPR-like_helical_dom_sf"/>
</dbReference>
<reference evidence="2 3" key="1">
    <citation type="submission" date="2020-08" db="EMBL/GenBank/DDBJ databases">
        <title>Genomic Encyclopedia of Type Strains, Phase IV (KMG-IV): sequencing the most valuable type-strain genomes for metagenomic binning, comparative biology and taxonomic classification.</title>
        <authorList>
            <person name="Goeker M."/>
        </authorList>
    </citation>
    <scope>NUCLEOTIDE SEQUENCE [LARGE SCALE GENOMIC DNA]</scope>
    <source>
        <strain evidence="2 3">DSM 17507</strain>
    </source>
</reference>
<dbReference type="OrthoDB" id="7190835at2"/>
<dbReference type="SMART" id="SM00028">
    <property type="entry name" value="TPR"/>
    <property type="match status" value="2"/>
</dbReference>
<keyword evidence="3" id="KW-1185">Reference proteome</keyword>
<dbReference type="PROSITE" id="PS51257">
    <property type="entry name" value="PROKAR_LIPOPROTEIN"/>
    <property type="match status" value="1"/>
</dbReference>
<evidence type="ECO:0000313" key="2">
    <source>
        <dbReference type="EMBL" id="MBB4615650.1"/>
    </source>
</evidence>
<dbReference type="PROSITE" id="PS50005">
    <property type="entry name" value="TPR"/>
    <property type="match status" value="1"/>
</dbReference>
<dbReference type="Pfam" id="PF13432">
    <property type="entry name" value="TPR_16"/>
    <property type="match status" value="1"/>
</dbReference>
<accession>A0A7W7EXS4</accession>
<proteinExistence type="predicted"/>
<dbReference type="Gene3D" id="1.25.40.10">
    <property type="entry name" value="Tetratricopeptide repeat domain"/>
    <property type="match status" value="1"/>
</dbReference>
<gene>
    <name evidence="2" type="ORF">GGR37_003950</name>
</gene>
<feature type="repeat" description="TPR" evidence="1">
    <location>
        <begin position="79"/>
        <end position="112"/>
    </location>
</feature>
<evidence type="ECO:0000313" key="3">
    <source>
        <dbReference type="Proteomes" id="UP000538566"/>
    </source>
</evidence>